<gene>
    <name evidence="2" type="ORF">EJ05DRAFT_499532</name>
</gene>
<feature type="region of interest" description="Disordered" evidence="1">
    <location>
        <begin position="1"/>
        <end position="30"/>
    </location>
</feature>
<evidence type="ECO:0000313" key="3">
    <source>
        <dbReference type="Proteomes" id="UP000799437"/>
    </source>
</evidence>
<accession>A0A6A6WC08</accession>
<dbReference type="Proteomes" id="UP000799437">
    <property type="component" value="Unassembled WGS sequence"/>
</dbReference>
<keyword evidence="3" id="KW-1185">Reference proteome</keyword>
<evidence type="ECO:0000256" key="1">
    <source>
        <dbReference type="SAM" id="MobiDB-lite"/>
    </source>
</evidence>
<proteinExistence type="predicted"/>
<dbReference type="RefSeq" id="XP_033601558.1">
    <property type="nucleotide sequence ID" value="XM_033746858.1"/>
</dbReference>
<evidence type="ECO:0000313" key="2">
    <source>
        <dbReference type="EMBL" id="KAF2759107.1"/>
    </source>
</evidence>
<organism evidence="2 3">
    <name type="scientific">Pseudovirgaria hyperparasitica</name>
    <dbReference type="NCBI Taxonomy" id="470096"/>
    <lineage>
        <taxon>Eukaryota</taxon>
        <taxon>Fungi</taxon>
        <taxon>Dikarya</taxon>
        <taxon>Ascomycota</taxon>
        <taxon>Pezizomycotina</taxon>
        <taxon>Dothideomycetes</taxon>
        <taxon>Dothideomycetes incertae sedis</taxon>
        <taxon>Acrospermales</taxon>
        <taxon>Acrospermaceae</taxon>
        <taxon>Pseudovirgaria</taxon>
    </lineage>
</organism>
<reference evidence="2" key="1">
    <citation type="journal article" date="2020" name="Stud. Mycol.">
        <title>101 Dothideomycetes genomes: a test case for predicting lifestyles and emergence of pathogens.</title>
        <authorList>
            <person name="Haridas S."/>
            <person name="Albert R."/>
            <person name="Binder M."/>
            <person name="Bloem J."/>
            <person name="Labutti K."/>
            <person name="Salamov A."/>
            <person name="Andreopoulos B."/>
            <person name="Baker S."/>
            <person name="Barry K."/>
            <person name="Bills G."/>
            <person name="Bluhm B."/>
            <person name="Cannon C."/>
            <person name="Castanera R."/>
            <person name="Culley D."/>
            <person name="Daum C."/>
            <person name="Ezra D."/>
            <person name="Gonzalez J."/>
            <person name="Henrissat B."/>
            <person name="Kuo A."/>
            <person name="Liang C."/>
            <person name="Lipzen A."/>
            <person name="Lutzoni F."/>
            <person name="Magnuson J."/>
            <person name="Mondo S."/>
            <person name="Nolan M."/>
            <person name="Ohm R."/>
            <person name="Pangilinan J."/>
            <person name="Park H.-J."/>
            <person name="Ramirez L."/>
            <person name="Alfaro M."/>
            <person name="Sun H."/>
            <person name="Tritt A."/>
            <person name="Yoshinaga Y."/>
            <person name="Zwiers L.-H."/>
            <person name="Turgeon B."/>
            <person name="Goodwin S."/>
            <person name="Spatafora J."/>
            <person name="Crous P."/>
            <person name="Grigoriev I."/>
        </authorList>
    </citation>
    <scope>NUCLEOTIDE SEQUENCE</scope>
    <source>
        <strain evidence="2">CBS 121739</strain>
    </source>
</reference>
<sequence length="306" mass="34405">MYHDPEVWPVDGSPTNVARANRNPKRSQSPHLKLTNTVCIASVGRQDVYTSLDTLLIRAWGPWGPNSLMRPYAKRAAEAITKAVLRPRFREETAKGTELKAEPVRISRVYTHLETVVPIRKYGSTPDSAFNLPKHSMPLPLKLRRSSQKDIIDETVLLFPNSADDQSSDTQEKKHGILRLSVFPKTSRSQRRPMEKRLTQRIQSITSSRKPRGITPDRSSTATSAKHDQHRDDLVVTNPQTIPIVRKIRIGTAASVEPTGHRNVVRRHYTGPMQSCPKFTYHSARSFDNGALTRSTVDSDGSLFAI</sequence>
<dbReference type="GeneID" id="54487912"/>
<protein>
    <submittedName>
        <fullName evidence="2">Uncharacterized protein</fullName>
    </submittedName>
</protein>
<dbReference type="AlphaFoldDB" id="A0A6A6WC08"/>
<feature type="region of interest" description="Disordered" evidence="1">
    <location>
        <begin position="162"/>
        <end position="233"/>
    </location>
</feature>
<name>A0A6A6WC08_9PEZI</name>
<dbReference type="EMBL" id="ML996570">
    <property type="protein sequence ID" value="KAF2759107.1"/>
    <property type="molecule type" value="Genomic_DNA"/>
</dbReference>